<sequence length="375" mass="41688">MLSIQELPTPLVVVDLDKLEFNIKEVAKEAKKHNKQLFPMVKTHKSVYVANLQKKAGAGGFLCGTIDEAEALAEAGLGETLMLAYPIMDKENFSRVARLIEDGLRVIFRIDSVDAAEFLDAELKKRGLRAEFTIIVDTGGVRYGIEPEKVGNFAKRVKEYSNLEFVGITTHPGHVYNATNPKEVKAIAEQATKGMKIALRSLRQWNMNPEIVGIGSTPTFRFDIEEEIYTHLFPGNYVYYDRQQALIFGSANLERCALTIFVTVTSIAERCGKRFGLINAGSLYFDKRGHEILGSFGQAVEYPRAKLIGLSQEVGKIDVTNEPDVKVGEKINVIPNHSCFSNNATSYIIGHRKGIVRRIIKVTARSGSNMNGLFL</sequence>
<reference evidence="5" key="1">
    <citation type="journal article" date="2015" name="MBio">
        <title>Genome-Resolved Metagenomic Analysis Reveals Roles for Candidate Phyla and Other Microbial Community Members in Biogeochemical Transformations in Oil Reservoirs.</title>
        <authorList>
            <person name="Hu P."/>
            <person name="Tom L."/>
            <person name="Singh A."/>
            <person name="Thomas B.C."/>
            <person name="Baker B.J."/>
            <person name="Piceno Y.M."/>
            <person name="Andersen G.L."/>
            <person name="Banfield J.F."/>
        </authorList>
    </citation>
    <scope>NUCLEOTIDE SEQUENCE [LARGE SCALE GENOMIC DNA]</scope>
</reference>
<dbReference type="SUPFAM" id="SSF51419">
    <property type="entry name" value="PLP-binding barrel"/>
    <property type="match status" value="1"/>
</dbReference>
<dbReference type="InterPro" id="IPR042208">
    <property type="entry name" value="D-ser_dehydrat-like_sf"/>
</dbReference>
<comment type="similarity">
    <text evidence="1">Belongs to the DSD1 family.</text>
</comment>
<dbReference type="Pfam" id="PF01168">
    <property type="entry name" value="Ala_racemase_N"/>
    <property type="match status" value="1"/>
</dbReference>
<gene>
    <name evidence="4" type="ORF">XD54_1131</name>
</gene>
<dbReference type="Pfam" id="PF14031">
    <property type="entry name" value="D-ser_dehydrat"/>
    <property type="match status" value="1"/>
</dbReference>
<dbReference type="GeneID" id="8096234"/>
<dbReference type="PATRIC" id="fig|172049.5.peg.2090"/>
<evidence type="ECO:0000256" key="1">
    <source>
        <dbReference type="ARBA" id="ARBA00005323"/>
    </source>
</evidence>
<name>A0A101ELE9_9EURY</name>
<evidence type="ECO:0000259" key="3">
    <source>
        <dbReference type="SMART" id="SM01119"/>
    </source>
</evidence>
<dbReference type="InterPro" id="IPR029066">
    <property type="entry name" value="PLP-binding_barrel"/>
</dbReference>
<dbReference type="GO" id="GO:0036088">
    <property type="term" value="P:D-serine catabolic process"/>
    <property type="evidence" value="ECO:0007669"/>
    <property type="project" value="TreeGrafter"/>
</dbReference>
<dbReference type="OMA" id="WPRFYGW"/>
<dbReference type="InterPro" id="IPR001608">
    <property type="entry name" value="Ala_racemase_N"/>
</dbReference>
<dbReference type="PANTHER" id="PTHR28004:SF2">
    <property type="entry name" value="D-SERINE DEHYDRATASE"/>
    <property type="match status" value="1"/>
</dbReference>
<evidence type="ECO:0000313" key="5">
    <source>
        <dbReference type="Proteomes" id="UP000053911"/>
    </source>
</evidence>
<evidence type="ECO:0000256" key="2">
    <source>
        <dbReference type="ARBA" id="ARBA00023239"/>
    </source>
</evidence>
<dbReference type="InterPro" id="IPR051466">
    <property type="entry name" value="D-amino_acid_metab_enzyme"/>
</dbReference>
<dbReference type="AlphaFoldDB" id="A0A101ELE9"/>
<keyword evidence="2" id="KW-0456">Lyase</keyword>
<dbReference type="RefSeq" id="WP_015849508.1">
    <property type="nucleotide sequence ID" value="NZ_LGFD01000020.1"/>
</dbReference>
<dbReference type="EMBL" id="LGFD01000020">
    <property type="protein sequence ID" value="KUK17538.1"/>
    <property type="molecule type" value="Genomic_DNA"/>
</dbReference>
<dbReference type="SMART" id="SM01119">
    <property type="entry name" value="D-ser_dehydrat"/>
    <property type="match status" value="1"/>
</dbReference>
<accession>A0A101ELE9</accession>
<dbReference type="Gene3D" id="3.20.20.10">
    <property type="entry name" value="Alanine racemase"/>
    <property type="match status" value="1"/>
</dbReference>
<dbReference type="GO" id="GO:0008721">
    <property type="term" value="F:D-serine ammonia-lyase activity"/>
    <property type="evidence" value="ECO:0007669"/>
    <property type="project" value="TreeGrafter"/>
</dbReference>
<organism evidence="4 5">
    <name type="scientific">Thermococcus sibiricus</name>
    <dbReference type="NCBI Taxonomy" id="172049"/>
    <lineage>
        <taxon>Archaea</taxon>
        <taxon>Methanobacteriati</taxon>
        <taxon>Methanobacteriota</taxon>
        <taxon>Thermococci</taxon>
        <taxon>Thermococcales</taxon>
        <taxon>Thermococcaceae</taxon>
        <taxon>Thermococcus</taxon>
    </lineage>
</organism>
<dbReference type="PANTHER" id="PTHR28004">
    <property type="entry name" value="ZGC:162816-RELATED"/>
    <property type="match status" value="1"/>
</dbReference>
<feature type="domain" description="D-serine dehydratase-like" evidence="3">
    <location>
        <begin position="257"/>
        <end position="352"/>
    </location>
</feature>
<comment type="caution">
    <text evidence="4">The sequence shown here is derived from an EMBL/GenBank/DDBJ whole genome shotgun (WGS) entry which is preliminary data.</text>
</comment>
<evidence type="ECO:0000313" key="4">
    <source>
        <dbReference type="EMBL" id="KUK17538.1"/>
    </source>
</evidence>
<dbReference type="Gene3D" id="2.40.37.20">
    <property type="entry name" value="D-serine dehydratase-like domain"/>
    <property type="match status" value="1"/>
</dbReference>
<dbReference type="InterPro" id="IPR026956">
    <property type="entry name" value="D-ser_dehydrat-like_dom"/>
</dbReference>
<dbReference type="Proteomes" id="UP000053911">
    <property type="component" value="Unassembled WGS sequence"/>
</dbReference>
<protein>
    <submittedName>
        <fullName evidence="4">Putative amino acid racemase</fullName>
    </submittedName>
</protein>
<proteinExistence type="inferred from homology"/>